<keyword evidence="4" id="KW-0067">ATP-binding</keyword>
<keyword evidence="3" id="KW-0418">Kinase</keyword>
<dbReference type="PROSITE" id="PS50011">
    <property type="entry name" value="PROTEIN_KINASE_DOM"/>
    <property type="match status" value="1"/>
</dbReference>
<dbReference type="Proteomes" id="UP000241074">
    <property type="component" value="Chromosome"/>
</dbReference>
<dbReference type="GO" id="GO:0004674">
    <property type="term" value="F:protein serine/threonine kinase activity"/>
    <property type="evidence" value="ECO:0007669"/>
    <property type="project" value="TreeGrafter"/>
</dbReference>
<dbReference type="PANTHER" id="PTHR43289:SF6">
    <property type="entry name" value="SERINE_THREONINE-PROTEIN KINASE NEKL-3"/>
    <property type="match status" value="1"/>
</dbReference>
<dbReference type="SMART" id="SM00220">
    <property type="entry name" value="S_TKc"/>
    <property type="match status" value="1"/>
</dbReference>
<dbReference type="AlphaFoldDB" id="A0A2P1PNR4"/>
<evidence type="ECO:0000256" key="1">
    <source>
        <dbReference type="ARBA" id="ARBA00022679"/>
    </source>
</evidence>
<dbReference type="Gene3D" id="1.10.510.10">
    <property type="entry name" value="Transferase(Phosphotransferase) domain 1"/>
    <property type="match status" value="1"/>
</dbReference>
<dbReference type="Gene3D" id="3.30.200.20">
    <property type="entry name" value="Phosphorylase Kinase, domain 1"/>
    <property type="match status" value="1"/>
</dbReference>
<feature type="transmembrane region" description="Helical" evidence="5">
    <location>
        <begin position="372"/>
        <end position="390"/>
    </location>
</feature>
<dbReference type="EMBL" id="CP027860">
    <property type="protein sequence ID" value="AVP96467.1"/>
    <property type="molecule type" value="Genomic_DNA"/>
</dbReference>
<keyword evidence="8" id="KW-1185">Reference proteome</keyword>
<proteinExistence type="predicted"/>
<dbReference type="KEGG" id="xba:C7S18_04325"/>
<evidence type="ECO:0000259" key="6">
    <source>
        <dbReference type="PROSITE" id="PS50011"/>
    </source>
</evidence>
<sequence length="842" mass="92414">MSFSKIKTLFDELAPLAPEARAERLALADIGAETKVALQRLMDLDDSMADDLERIWSERQESVPAQIGPFTVDALMGEGGMGRVFRAHRDVSGVRQALAIKLIRRDRLDAATRARFQLESQILAVLKHPNIASMVDVGETADGQPYLALEYIEGRHITDFAAEERLDLRARIKLFRDVASAVAYAHRNLIVHRDLKPSNVLVDPNGIAKVIDFGIAKPLMSQFGGSEVGETQTAQRFFSPNSAAPEQLQGTLVTPSCDVYGLGAVLYELLTHEPVFDLRGLNGIAIEKLILNEEPKSPSSRIALSGQAGLNSDADLDAIVLFCLRKNPEDRYSSVEKLIEDIDAWLDGRPVVARNGNSWYRIRRFVARHRRGLLVAGVILAILISAFGMTRQAFLKSDAQAIRADHFAQLLIKSLQAADPGAGNAKDLRIRDFFGQMAKTIEEDATLAAGDRVDLQMAIAQVLQRTGNVETARDTMARMVPPPVSEGAKRAKFYQLYGAIVRNLGQYTEADKLLQTAAETATGDLLLSIKFENARVVMDQGLDDRARAFMTELEGMKLSPKLTTEWLFMKADMLAGRNETIAESIPIYLEAIAQLKERGNETVATRLLAHETLVNLHVYLNDLPGAERQLGEINQLVADYYEPDSLAAARAKGSAANLAYLKRDLKQAVSLQRASIAGLEKVLPSTAAVIVRSYDSLGVYEAELGNREAAHAAFSKAVAVGDKIWSPSHVNRFYLRTDFAYLLAESGRFGEARTMVEEVVALAASSNSDIHPEEIALGQFLVQAGNLDSPSRASHKKGVEEAYNRLAARASLDSVRRVLIRIRPALIERGVDADALQLDPSD</sequence>
<dbReference type="OrthoDB" id="9783151at2"/>
<keyword evidence="5" id="KW-1133">Transmembrane helix</keyword>
<dbReference type="SUPFAM" id="SSF48452">
    <property type="entry name" value="TPR-like"/>
    <property type="match status" value="2"/>
</dbReference>
<evidence type="ECO:0000256" key="5">
    <source>
        <dbReference type="SAM" id="Phobius"/>
    </source>
</evidence>
<dbReference type="GO" id="GO:0005524">
    <property type="term" value="F:ATP binding"/>
    <property type="evidence" value="ECO:0007669"/>
    <property type="project" value="UniProtKB-KW"/>
</dbReference>
<dbReference type="InterPro" id="IPR011990">
    <property type="entry name" value="TPR-like_helical_dom_sf"/>
</dbReference>
<dbReference type="InterPro" id="IPR011009">
    <property type="entry name" value="Kinase-like_dom_sf"/>
</dbReference>
<dbReference type="Gene3D" id="1.25.40.10">
    <property type="entry name" value="Tetratricopeptide repeat domain"/>
    <property type="match status" value="1"/>
</dbReference>
<protein>
    <recommendedName>
        <fullName evidence="6">Protein kinase domain-containing protein</fullName>
    </recommendedName>
</protein>
<evidence type="ECO:0000256" key="3">
    <source>
        <dbReference type="ARBA" id="ARBA00022777"/>
    </source>
</evidence>
<gene>
    <name evidence="7" type="ORF">C7S18_04325</name>
</gene>
<reference evidence="7 8" key="1">
    <citation type="submission" date="2018-03" db="EMBL/GenBank/DDBJ databases">
        <title>Ahniella affigens gen. nov., sp. nov., a gammaproteobacterium isolated from sandy soil near a stream.</title>
        <authorList>
            <person name="Ko Y."/>
            <person name="Kim J.-H."/>
        </authorList>
    </citation>
    <scope>NUCLEOTIDE SEQUENCE [LARGE SCALE GENOMIC DNA]</scope>
    <source>
        <strain evidence="7 8">D13</strain>
    </source>
</reference>
<keyword evidence="5" id="KW-0472">Membrane</keyword>
<evidence type="ECO:0000313" key="8">
    <source>
        <dbReference type="Proteomes" id="UP000241074"/>
    </source>
</evidence>
<dbReference type="CDD" id="cd14014">
    <property type="entry name" value="STKc_PknB_like"/>
    <property type="match status" value="1"/>
</dbReference>
<organism evidence="7 8">
    <name type="scientific">Ahniella affigens</name>
    <dbReference type="NCBI Taxonomy" id="2021234"/>
    <lineage>
        <taxon>Bacteria</taxon>
        <taxon>Pseudomonadati</taxon>
        <taxon>Pseudomonadota</taxon>
        <taxon>Gammaproteobacteria</taxon>
        <taxon>Lysobacterales</taxon>
        <taxon>Rhodanobacteraceae</taxon>
        <taxon>Ahniella</taxon>
    </lineage>
</organism>
<accession>A0A2P1PNR4</accession>
<evidence type="ECO:0000256" key="4">
    <source>
        <dbReference type="ARBA" id="ARBA00022840"/>
    </source>
</evidence>
<dbReference type="SUPFAM" id="SSF56112">
    <property type="entry name" value="Protein kinase-like (PK-like)"/>
    <property type="match status" value="1"/>
</dbReference>
<keyword evidence="2" id="KW-0547">Nucleotide-binding</keyword>
<dbReference type="InterPro" id="IPR000719">
    <property type="entry name" value="Prot_kinase_dom"/>
</dbReference>
<keyword evidence="1" id="KW-0808">Transferase</keyword>
<reference evidence="7 8" key="2">
    <citation type="submission" date="2018-03" db="EMBL/GenBank/DDBJ databases">
        <authorList>
            <person name="Keele B.F."/>
        </authorList>
    </citation>
    <scope>NUCLEOTIDE SEQUENCE [LARGE SCALE GENOMIC DNA]</scope>
    <source>
        <strain evidence="7 8">D13</strain>
    </source>
</reference>
<dbReference type="PROSITE" id="PS00108">
    <property type="entry name" value="PROTEIN_KINASE_ST"/>
    <property type="match status" value="1"/>
</dbReference>
<evidence type="ECO:0000313" key="7">
    <source>
        <dbReference type="EMBL" id="AVP96467.1"/>
    </source>
</evidence>
<dbReference type="PANTHER" id="PTHR43289">
    <property type="entry name" value="MITOGEN-ACTIVATED PROTEIN KINASE KINASE KINASE 20-RELATED"/>
    <property type="match status" value="1"/>
</dbReference>
<feature type="domain" description="Protein kinase" evidence="6">
    <location>
        <begin position="70"/>
        <end position="346"/>
    </location>
</feature>
<dbReference type="InterPro" id="IPR008271">
    <property type="entry name" value="Ser/Thr_kinase_AS"/>
</dbReference>
<name>A0A2P1PNR4_9GAMM</name>
<dbReference type="Pfam" id="PF00069">
    <property type="entry name" value="Pkinase"/>
    <property type="match status" value="1"/>
</dbReference>
<keyword evidence="5" id="KW-0812">Transmembrane</keyword>
<evidence type="ECO:0000256" key="2">
    <source>
        <dbReference type="ARBA" id="ARBA00022741"/>
    </source>
</evidence>